<evidence type="ECO:0000313" key="2">
    <source>
        <dbReference type="EMBL" id="KAJ7021983.1"/>
    </source>
</evidence>
<dbReference type="EMBL" id="JARJCM010000219">
    <property type="protein sequence ID" value="KAJ7021983.1"/>
    <property type="molecule type" value="Genomic_DNA"/>
</dbReference>
<feature type="region of interest" description="Disordered" evidence="1">
    <location>
        <begin position="413"/>
        <end position="529"/>
    </location>
</feature>
<name>A0AAD6WPA0_9AGAR</name>
<dbReference type="AlphaFoldDB" id="A0AAD6WPA0"/>
<feature type="region of interest" description="Disordered" evidence="1">
    <location>
        <begin position="274"/>
        <end position="293"/>
    </location>
</feature>
<proteinExistence type="predicted"/>
<comment type="caution">
    <text evidence="2">The sequence shown here is derived from an EMBL/GenBank/DDBJ whole genome shotgun (WGS) entry which is preliminary data.</text>
</comment>
<evidence type="ECO:0000313" key="3">
    <source>
        <dbReference type="Proteomes" id="UP001218188"/>
    </source>
</evidence>
<protein>
    <submittedName>
        <fullName evidence="2">Uncharacterized protein</fullName>
    </submittedName>
</protein>
<reference evidence="2" key="1">
    <citation type="submission" date="2023-03" db="EMBL/GenBank/DDBJ databases">
        <title>Massive genome expansion in bonnet fungi (Mycena s.s.) driven by repeated elements and novel gene families across ecological guilds.</title>
        <authorList>
            <consortium name="Lawrence Berkeley National Laboratory"/>
            <person name="Harder C.B."/>
            <person name="Miyauchi S."/>
            <person name="Viragh M."/>
            <person name="Kuo A."/>
            <person name="Thoen E."/>
            <person name="Andreopoulos B."/>
            <person name="Lu D."/>
            <person name="Skrede I."/>
            <person name="Drula E."/>
            <person name="Henrissat B."/>
            <person name="Morin E."/>
            <person name="Kohler A."/>
            <person name="Barry K."/>
            <person name="LaButti K."/>
            <person name="Morin E."/>
            <person name="Salamov A."/>
            <person name="Lipzen A."/>
            <person name="Mereny Z."/>
            <person name="Hegedus B."/>
            <person name="Baldrian P."/>
            <person name="Stursova M."/>
            <person name="Weitz H."/>
            <person name="Taylor A."/>
            <person name="Grigoriev I.V."/>
            <person name="Nagy L.G."/>
            <person name="Martin F."/>
            <person name="Kauserud H."/>
        </authorList>
    </citation>
    <scope>NUCLEOTIDE SEQUENCE</scope>
    <source>
        <strain evidence="2">CBHHK200</strain>
    </source>
</reference>
<feature type="compositionally biased region" description="Low complexity" evidence="1">
    <location>
        <begin position="432"/>
        <end position="467"/>
    </location>
</feature>
<feature type="compositionally biased region" description="Basic and acidic residues" evidence="1">
    <location>
        <begin position="520"/>
        <end position="529"/>
    </location>
</feature>
<accession>A0AAD6WPA0</accession>
<dbReference type="Proteomes" id="UP001218188">
    <property type="component" value="Unassembled WGS sequence"/>
</dbReference>
<evidence type="ECO:0000256" key="1">
    <source>
        <dbReference type="SAM" id="MobiDB-lite"/>
    </source>
</evidence>
<keyword evidence="3" id="KW-1185">Reference proteome</keyword>
<gene>
    <name evidence="2" type="ORF">C8F04DRAFT_1312243</name>
</gene>
<feature type="region of interest" description="Disordered" evidence="1">
    <location>
        <begin position="341"/>
        <end position="383"/>
    </location>
</feature>
<feature type="region of interest" description="Disordered" evidence="1">
    <location>
        <begin position="83"/>
        <end position="122"/>
    </location>
</feature>
<sequence>MLDPSMCRGKDPNGDQCICTRANETYVEENTNRVLCHNCGHIESAHPEKKPTGRDLNTFIRSYRDAGQTMGTSVKATQEEAAAETNAGLKSGQKKRKSDSRSATDTAPPAKKMAKGKEKEAKKGEKIKLAKVILIVCGLDSDGQLRNSRAPSKKEMVDMRSAGLIVLPSPEKPIVINTAWDSNDVNNYIAKLFPKAMSFLSRQKYRGKPSDGEALKAQLFLGLYKQSHTLTVAGEPFPNGVDIADYSNLRPDKILFIASKNKIPEHRWDWADSESEDLGSDIDPVPSEDIARTPKRPVPRRIIKVKTEPGVKTEPDDEPDMRKAAKMRTRIATGALEYVGIQPSSDPLEPPQAGPSRSTVLVISDDEEENTPPPAESLSALAARRSPSAPLFLAEESAEYRSFFDDEHIPFTTEFSARSPSPPSAPPPAPPTSMWSSSTWAGPSSTPAASASLGPSSGLAASSTAGSNPLPPAPATGASAPWALASLGASSAPTPSLTAGSNSFPPAHPPRFNTMGLGRKGKDPWAKKK</sequence>
<feature type="compositionally biased region" description="Pro residues" evidence="1">
    <location>
        <begin position="420"/>
        <end position="431"/>
    </location>
</feature>
<feature type="compositionally biased region" description="Polar residues" evidence="1">
    <location>
        <begin position="488"/>
        <end position="504"/>
    </location>
</feature>
<organism evidence="2 3">
    <name type="scientific">Mycena alexandri</name>
    <dbReference type="NCBI Taxonomy" id="1745969"/>
    <lineage>
        <taxon>Eukaryota</taxon>
        <taxon>Fungi</taxon>
        <taxon>Dikarya</taxon>
        <taxon>Basidiomycota</taxon>
        <taxon>Agaricomycotina</taxon>
        <taxon>Agaricomycetes</taxon>
        <taxon>Agaricomycetidae</taxon>
        <taxon>Agaricales</taxon>
        <taxon>Marasmiineae</taxon>
        <taxon>Mycenaceae</taxon>
        <taxon>Mycena</taxon>
    </lineage>
</organism>